<proteinExistence type="inferred from homology"/>
<protein>
    <submittedName>
        <fullName evidence="4">Sel1 repeat-containing protein 1</fullName>
    </submittedName>
</protein>
<sequence>MSLDSRLTKEEFEKIQEERREYVKNIGIEYRFGCYKEKRADSCHLLGEWFEAIEQNFNKSFTLFKKNCLEKQYPKSCFKYGNYRLSGKQETPKKLVELIDSFKIACDGNVPPGCTKLGLIYWNGEEGRAPNPELAVKYMERACELEDVSACFRLSNWYRSSEEDHNNKNQEPNLGYVAKDVEKALSFAKIACELGDPNGCMHVCLMYRGKDGFPEDKEQFNLYAQKAKELFKMAKSANSEGPFTG</sequence>
<dbReference type="SMART" id="SM00671">
    <property type="entry name" value="SEL1"/>
    <property type="match status" value="3"/>
</dbReference>
<keyword evidence="3" id="KW-1185">Reference proteome</keyword>
<evidence type="ECO:0000313" key="3">
    <source>
        <dbReference type="Proteomes" id="UP000035681"/>
    </source>
</evidence>
<dbReference type="WBParaSite" id="SSTP_0000812200.1">
    <property type="protein sequence ID" value="SSTP_0000812200.1"/>
    <property type="gene ID" value="SSTP_0000812200"/>
</dbReference>
<dbReference type="InterPro" id="IPR011990">
    <property type="entry name" value="TPR-like_helical_dom_sf"/>
</dbReference>
<comment type="similarity">
    <text evidence="1">Belongs to the hcp beta-lactamase family.</text>
</comment>
<dbReference type="SUPFAM" id="SSF81901">
    <property type="entry name" value="HCP-like"/>
    <property type="match status" value="1"/>
</dbReference>
<evidence type="ECO:0000256" key="1">
    <source>
        <dbReference type="ARBA" id="ARBA00008486"/>
    </source>
</evidence>
<dbReference type="AlphaFoldDB" id="A0A0K0EF59"/>
<organism evidence="4">
    <name type="scientific">Strongyloides stercoralis</name>
    <name type="common">Threadworm</name>
    <dbReference type="NCBI Taxonomy" id="6248"/>
    <lineage>
        <taxon>Eukaryota</taxon>
        <taxon>Metazoa</taxon>
        <taxon>Ecdysozoa</taxon>
        <taxon>Nematoda</taxon>
        <taxon>Chromadorea</taxon>
        <taxon>Rhabditida</taxon>
        <taxon>Tylenchina</taxon>
        <taxon>Panagrolaimomorpha</taxon>
        <taxon>Strongyloidoidea</taxon>
        <taxon>Strongyloididae</taxon>
        <taxon>Strongyloides</taxon>
    </lineage>
</organism>
<evidence type="ECO:0000256" key="2">
    <source>
        <dbReference type="ARBA" id="ARBA00022737"/>
    </source>
</evidence>
<name>A0A0K0EF59_STRER</name>
<dbReference type="STRING" id="6248.A0A0K0EF59"/>
<dbReference type="InterPro" id="IPR006597">
    <property type="entry name" value="Sel1-like"/>
</dbReference>
<dbReference type="Gene3D" id="1.25.40.10">
    <property type="entry name" value="Tetratricopeptide repeat domain"/>
    <property type="match status" value="1"/>
</dbReference>
<evidence type="ECO:0000313" key="4">
    <source>
        <dbReference type="WBParaSite" id="SSTP_0000812200.1"/>
    </source>
</evidence>
<accession>A0A0K0EF59</accession>
<dbReference type="InterPro" id="IPR040239">
    <property type="entry name" value="HcpB-like"/>
</dbReference>
<dbReference type="Proteomes" id="UP000035681">
    <property type="component" value="Unplaced"/>
</dbReference>
<dbReference type="PANTHER" id="PTHR13891">
    <property type="entry name" value="CYTOCHROME C OXIDASE ASSEMBLY FACTOR 7"/>
    <property type="match status" value="1"/>
</dbReference>
<keyword evidence="2" id="KW-0677">Repeat</keyword>
<reference evidence="4" key="1">
    <citation type="submission" date="2015-08" db="UniProtKB">
        <authorList>
            <consortium name="WormBaseParasite"/>
        </authorList>
    </citation>
    <scope>IDENTIFICATION</scope>
</reference>
<dbReference type="Pfam" id="PF08238">
    <property type="entry name" value="Sel1"/>
    <property type="match status" value="3"/>
</dbReference>
<dbReference type="GO" id="GO:0005758">
    <property type="term" value="C:mitochondrial intermembrane space"/>
    <property type="evidence" value="ECO:0007669"/>
    <property type="project" value="TreeGrafter"/>
</dbReference>
<dbReference type="WBParaSite" id="TCONS_00001914.p1">
    <property type="protein sequence ID" value="TCONS_00001914.p1"/>
    <property type="gene ID" value="XLOC_001828"/>
</dbReference>
<dbReference type="PANTHER" id="PTHR13891:SF1">
    <property type="entry name" value="CYTOCHROME C OXIDASE ASSEMBLY FACTOR 7"/>
    <property type="match status" value="1"/>
</dbReference>